<dbReference type="EMBL" id="LVLJ01001246">
    <property type="protein sequence ID" value="OAE30784.1"/>
    <property type="molecule type" value="Genomic_DNA"/>
</dbReference>
<proteinExistence type="predicted"/>
<sequence>MLNLSHINGGANYRCFVFLSVASRVTGCNAADVDAMLSTLGMGGFEKDSRCVCQSWSCGPRAAAEAAQLGAASFTTLEANDLKQAGDLSEILLWTYDWHVIR</sequence>
<organism evidence="1 2">
    <name type="scientific">Marchantia polymorpha subsp. ruderalis</name>
    <dbReference type="NCBI Taxonomy" id="1480154"/>
    <lineage>
        <taxon>Eukaryota</taxon>
        <taxon>Viridiplantae</taxon>
        <taxon>Streptophyta</taxon>
        <taxon>Embryophyta</taxon>
        <taxon>Marchantiophyta</taxon>
        <taxon>Marchantiopsida</taxon>
        <taxon>Marchantiidae</taxon>
        <taxon>Marchantiales</taxon>
        <taxon>Marchantiaceae</taxon>
        <taxon>Marchantia</taxon>
    </lineage>
</organism>
<comment type="caution">
    <text evidence="1">The sequence shown here is derived from an EMBL/GenBank/DDBJ whole genome shotgun (WGS) entry which is preliminary data.</text>
</comment>
<gene>
    <name evidence="1" type="ORF">AXG93_3522s1040</name>
</gene>
<protein>
    <submittedName>
        <fullName evidence="1">Uncharacterized protein</fullName>
    </submittedName>
</protein>
<name>A0A176WCX7_MARPO</name>
<dbReference type="AlphaFoldDB" id="A0A176WCX7"/>
<keyword evidence="2" id="KW-1185">Reference proteome</keyword>
<reference evidence="1" key="1">
    <citation type="submission" date="2016-03" db="EMBL/GenBank/DDBJ databases">
        <title>Mechanisms controlling the formation of the plant cell surface in tip-growing cells are functionally conserved among land plants.</title>
        <authorList>
            <person name="Honkanen S."/>
            <person name="Jones V.A."/>
            <person name="Morieri G."/>
            <person name="Champion C."/>
            <person name="Hetherington A.J."/>
            <person name="Kelly S."/>
            <person name="Saint-Marcoux D."/>
            <person name="Proust H."/>
            <person name="Prescott H."/>
            <person name="Dolan L."/>
        </authorList>
    </citation>
    <scope>NUCLEOTIDE SEQUENCE [LARGE SCALE GENOMIC DNA]</scope>
    <source>
        <tissue evidence="1">Whole gametophyte</tissue>
    </source>
</reference>
<accession>A0A176WCX7</accession>
<dbReference type="Proteomes" id="UP000077202">
    <property type="component" value="Unassembled WGS sequence"/>
</dbReference>
<evidence type="ECO:0000313" key="2">
    <source>
        <dbReference type="Proteomes" id="UP000077202"/>
    </source>
</evidence>
<evidence type="ECO:0000313" key="1">
    <source>
        <dbReference type="EMBL" id="OAE30784.1"/>
    </source>
</evidence>